<dbReference type="SUPFAM" id="SSF82866">
    <property type="entry name" value="Multidrug efflux transporter AcrB transmembrane domain"/>
    <property type="match status" value="2"/>
</dbReference>
<dbReference type="Gene3D" id="3.30.70.1430">
    <property type="entry name" value="Multidrug efflux transporter AcrB pore domain"/>
    <property type="match status" value="2"/>
</dbReference>
<evidence type="ECO:0000313" key="3">
    <source>
        <dbReference type="Proteomes" id="UP000276770"/>
    </source>
</evidence>
<accession>A0A3L7K1I5</accession>
<dbReference type="RefSeq" id="WP_121681145.1">
    <property type="nucleotide sequence ID" value="NZ_RCVZ01000009.1"/>
</dbReference>
<dbReference type="Gene3D" id="3.30.2090.10">
    <property type="entry name" value="Multidrug efflux transporter AcrB TolC docking domain, DN and DC subdomains"/>
    <property type="match status" value="2"/>
</dbReference>
<dbReference type="EMBL" id="RCVZ01000009">
    <property type="protein sequence ID" value="RLQ94532.1"/>
    <property type="molecule type" value="Genomic_DNA"/>
</dbReference>
<dbReference type="InterPro" id="IPR027463">
    <property type="entry name" value="AcrB_DN_DC_subdom"/>
</dbReference>
<feature type="transmembrane region" description="Helical" evidence="1">
    <location>
        <begin position="424"/>
        <end position="446"/>
    </location>
</feature>
<dbReference type="SUPFAM" id="SSF82714">
    <property type="entry name" value="Multidrug efflux transporter AcrB TolC docking domain, DN and DC subdomains"/>
    <property type="match status" value="1"/>
</dbReference>
<dbReference type="Gene3D" id="1.20.1640.10">
    <property type="entry name" value="Multidrug efflux transporter AcrB transmembrane domain"/>
    <property type="match status" value="2"/>
</dbReference>
<evidence type="ECO:0000256" key="1">
    <source>
        <dbReference type="SAM" id="Phobius"/>
    </source>
</evidence>
<dbReference type="PANTHER" id="PTHR32063">
    <property type="match status" value="1"/>
</dbReference>
<feature type="transmembrane region" description="Helical" evidence="1">
    <location>
        <begin position="858"/>
        <end position="878"/>
    </location>
</feature>
<dbReference type="PRINTS" id="PR00702">
    <property type="entry name" value="ACRIFLAVINRP"/>
</dbReference>
<gene>
    <name evidence="2" type="ORF">D9X91_13395</name>
</gene>
<keyword evidence="1" id="KW-0812">Transmembrane</keyword>
<feature type="transmembrane region" description="Helical" evidence="1">
    <location>
        <begin position="509"/>
        <end position="529"/>
    </location>
</feature>
<protein>
    <submittedName>
        <fullName evidence="2">Efflux RND transporter permease subunit</fullName>
    </submittedName>
</protein>
<feature type="transmembrane region" description="Helical" evidence="1">
    <location>
        <begin position="353"/>
        <end position="373"/>
    </location>
</feature>
<dbReference type="GO" id="GO:0042910">
    <property type="term" value="F:xenobiotic transmembrane transporter activity"/>
    <property type="evidence" value="ECO:0007669"/>
    <property type="project" value="TreeGrafter"/>
</dbReference>
<proteinExistence type="predicted"/>
<dbReference type="GO" id="GO:0005886">
    <property type="term" value="C:plasma membrane"/>
    <property type="evidence" value="ECO:0007669"/>
    <property type="project" value="TreeGrafter"/>
</dbReference>
<keyword evidence="3" id="KW-1185">Reference proteome</keyword>
<dbReference type="AlphaFoldDB" id="A0A3L7K1I5"/>
<feature type="transmembrane region" description="Helical" evidence="1">
    <location>
        <begin position="832"/>
        <end position="851"/>
    </location>
</feature>
<dbReference type="PANTHER" id="PTHR32063:SF0">
    <property type="entry name" value="SWARMING MOTILITY PROTEIN SWRC"/>
    <property type="match status" value="1"/>
</dbReference>
<dbReference type="Gene3D" id="3.30.70.1440">
    <property type="entry name" value="Multidrug efflux transporter AcrB pore domain"/>
    <property type="match status" value="1"/>
</dbReference>
<keyword evidence="1" id="KW-1133">Transmembrane helix</keyword>
<comment type="caution">
    <text evidence="2">The sequence shown here is derived from an EMBL/GenBank/DDBJ whole genome shotgun (WGS) entry which is preliminary data.</text>
</comment>
<dbReference type="InterPro" id="IPR001036">
    <property type="entry name" value="Acrflvin-R"/>
</dbReference>
<keyword evidence="1" id="KW-0472">Membrane</keyword>
<dbReference type="Pfam" id="PF00873">
    <property type="entry name" value="ACR_tran"/>
    <property type="match status" value="1"/>
</dbReference>
<dbReference type="SUPFAM" id="SSF82693">
    <property type="entry name" value="Multidrug efflux transporter AcrB pore domain, PN1, PN2, PC1 and PC2 subdomains"/>
    <property type="match status" value="2"/>
</dbReference>
<feature type="transmembrane region" description="Helical" evidence="1">
    <location>
        <begin position="452"/>
        <end position="478"/>
    </location>
</feature>
<feature type="transmembrane region" description="Helical" evidence="1">
    <location>
        <begin position="884"/>
        <end position="905"/>
    </location>
</feature>
<dbReference type="Gene3D" id="3.30.70.1320">
    <property type="entry name" value="Multidrug efflux transporter AcrB pore domain like"/>
    <property type="match status" value="1"/>
</dbReference>
<feature type="transmembrane region" description="Helical" evidence="1">
    <location>
        <begin position="963"/>
        <end position="989"/>
    </location>
</feature>
<reference evidence="2 3" key="1">
    <citation type="submission" date="2018-10" db="EMBL/GenBank/DDBJ databases">
        <title>Falsibacillus sp. genome draft.</title>
        <authorList>
            <person name="Shi S."/>
        </authorList>
    </citation>
    <scope>NUCLEOTIDE SEQUENCE [LARGE SCALE GENOMIC DNA]</scope>
    <source>
        <strain evidence="2 3">GY 10110</strain>
    </source>
</reference>
<feature type="transmembrane region" description="Helical" evidence="1">
    <location>
        <begin position="926"/>
        <end position="948"/>
    </location>
</feature>
<name>A0A3L7K1I5_9BACI</name>
<evidence type="ECO:0000313" key="2">
    <source>
        <dbReference type="EMBL" id="RLQ94532.1"/>
    </source>
</evidence>
<dbReference type="Proteomes" id="UP000276770">
    <property type="component" value="Unassembled WGS sequence"/>
</dbReference>
<dbReference type="OrthoDB" id="9757876at2"/>
<sequence>MTWFTKWALRNKAALTFAVLASMIFGIISYTTIPMELMPSADQPYVTISAIGNGMDAVSMDEQVTQPIEKALNGVKGKQNVAAQTGNNFSQMTVTFDSDVDVKEAKQAIQERITMVHLPDGVMKPYVVNLNTSEIPIVELGLTFDKEIGNQELNTVENEIMPMFQDLKGVGNVITNGGENQQVLIKVDPAKLAAAKFPLEKLYTLLQGRNASVAVGEQTINNEATSIIVTGKVESLDDLNNIKLNNSTKLQDVADISMQKNTKNITHLNGKDFIDIIVQKDSTSNAVTLGKQVEETVKKINKEYKGTLQATTMMNLGNTVLDSINSMTREVLTGALFATLIIWLFLRSFRMTLITIVSIPLSLCITLILLSFLDVTLNILTLGGIAVSVGRLVDDSIVVVENIYRRKKDHELTPAFLVEAVKEVGAAITSSTLTTVAVFLPMMIISGGLRDLVAPFAITITCSLLSSLLVSLTVVPALSGRMMKKVKVKEHKQHKFYPSVLKWSLNHKWLPILLVVVVVVGSIGLFVSMPKGSVDQKDSAYIAIGLHYQNGTPFNEIKDGISKMESILSEQKGIKTQIALAGINEDAAKYGNTQDASLAQIMIFPKEGTDSAKLVKAIRKTKDQFPNAELTADTAGMLGPNKTTVSVDVVGKNEDDIQKAADIVRKKISTIDGVLNAESNDQNTKPTIAITVDSKLSNAQEISKSIYAMIQPAVIGSIKVDGRTTAVKLGALKEIQSADDLKNLQLMTADGPVQLSTIAKVEEKEQQGTIYSKDGHHYLQVTATVDPDKMVDVAGKIQKEIATWDKNDTFGKDTKAEITGSAMQSSDDLTELGKLAMFSIGIVFMILLVTLKSFRASIAILVTLPLAAIGSLLGLVVTQSSINISSGIGMLMLVGIVVTNAIVLVDRIRHNEATMNIREAIMEAGAVRLRPILMTALATVFAMLPLLIEHESAMSLNLVSKGLAVVVIFGLIVSTLLTLIVIPTFYELFHFKKAKKQRLQTNQGTTTISQ</sequence>
<organism evidence="2 3">
    <name type="scientific">Falsibacillus albus</name>
    <dbReference type="NCBI Taxonomy" id="2478915"/>
    <lineage>
        <taxon>Bacteria</taxon>
        <taxon>Bacillati</taxon>
        <taxon>Bacillota</taxon>
        <taxon>Bacilli</taxon>
        <taxon>Bacillales</taxon>
        <taxon>Bacillaceae</taxon>
        <taxon>Falsibacillus</taxon>
    </lineage>
</organism>